<dbReference type="EMBL" id="CM055747">
    <property type="protein sequence ID" value="KAJ7996459.1"/>
    <property type="molecule type" value="Genomic_DNA"/>
</dbReference>
<evidence type="ECO:0000313" key="2">
    <source>
        <dbReference type="Proteomes" id="UP001157502"/>
    </source>
</evidence>
<name>A0ACC2FYE3_DALPE</name>
<organism evidence="1 2">
    <name type="scientific">Dallia pectoralis</name>
    <name type="common">Alaska blackfish</name>
    <dbReference type="NCBI Taxonomy" id="75939"/>
    <lineage>
        <taxon>Eukaryota</taxon>
        <taxon>Metazoa</taxon>
        <taxon>Chordata</taxon>
        <taxon>Craniata</taxon>
        <taxon>Vertebrata</taxon>
        <taxon>Euteleostomi</taxon>
        <taxon>Actinopterygii</taxon>
        <taxon>Neopterygii</taxon>
        <taxon>Teleostei</taxon>
        <taxon>Protacanthopterygii</taxon>
        <taxon>Esociformes</taxon>
        <taxon>Umbridae</taxon>
        <taxon>Dallia</taxon>
    </lineage>
</organism>
<comment type="caution">
    <text evidence="1">The sequence shown here is derived from an EMBL/GenBank/DDBJ whole genome shotgun (WGS) entry which is preliminary data.</text>
</comment>
<keyword evidence="2" id="KW-1185">Reference proteome</keyword>
<protein>
    <submittedName>
        <fullName evidence="1">Uncharacterized protein</fullName>
    </submittedName>
</protein>
<dbReference type="Proteomes" id="UP001157502">
    <property type="component" value="Chromosome 20"/>
</dbReference>
<proteinExistence type="predicted"/>
<evidence type="ECO:0000313" key="1">
    <source>
        <dbReference type="EMBL" id="KAJ7996459.1"/>
    </source>
</evidence>
<reference evidence="1" key="1">
    <citation type="submission" date="2021-05" db="EMBL/GenBank/DDBJ databases">
        <authorList>
            <person name="Pan Q."/>
            <person name="Jouanno E."/>
            <person name="Zahm M."/>
            <person name="Klopp C."/>
            <person name="Cabau C."/>
            <person name="Louis A."/>
            <person name="Berthelot C."/>
            <person name="Parey E."/>
            <person name="Roest Crollius H."/>
            <person name="Montfort J."/>
            <person name="Robinson-Rechavi M."/>
            <person name="Bouchez O."/>
            <person name="Lampietro C."/>
            <person name="Lopez Roques C."/>
            <person name="Donnadieu C."/>
            <person name="Postlethwait J."/>
            <person name="Bobe J."/>
            <person name="Dillon D."/>
            <person name="Chandos A."/>
            <person name="von Hippel F."/>
            <person name="Guiguen Y."/>
        </authorList>
    </citation>
    <scope>NUCLEOTIDE SEQUENCE</scope>
    <source>
        <strain evidence="1">YG-Jan2019</strain>
    </source>
</reference>
<gene>
    <name evidence="1" type="ORF">DPEC_G00237290</name>
</gene>
<sequence length="393" mass="43359">MAVLQATDPSLFSVALYTGEIRTIRRLVVKDPIRQRLVILVKDNGQPPLSATVSIILSVVDSVPASLPDFGDLALSPQYRSNLTLFLIVSLGAISFTFLVAIIVLATIKRYRDRRSIRGYHFSLSGCCGFRSEESTADVFKKSNLNAQITGTKGSTSVEANGNSPLSQPYCYNMCLTPESFKSDFMFLNPCSQITATPQKNNAKGAAYRTSGWSAQEHRNLVNNGVTTPKEVKQANRDWTMTKNQRNSVQKSYRSANMERTLPRRPKSNPESFSSPVAPQYYTWGSHMHADCKASSYIGGLKGVGSVGSGGTPNRSWTLRYTQPPSAQPSPDYQHNVYIPGTSSGYCPMKSAPRGELDVYNSFSTFGKKSLISNYDPSLDQKEDSLINNDYFK</sequence>
<accession>A0ACC2FYE3</accession>